<proteinExistence type="predicted"/>
<gene>
    <name evidence="1" type="ORF">PMEA_00005372</name>
</gene>
<protein>
    <submittedName>
        <fullName evidence="1">Uncharacterized protein</fullName>
    </submittedName>
</protein>
<dbReference type="PANTHER" id="PTHR46579">
    <property type="entry name" value="F5/8 TYPE C DOMAIN-CONTAINING PROTEIN-RELATED"/>
    <property type="match status" value="1"/>
</dbReference>
<dbReference type="PANTHER" id="PTHR46579:SF1">
    <property type="entry name" value="F5_8 TYPE C DOMAIN-CONTAINING PROTEIN"/>
    <property type="match status" value="1"/>
</dbReference>
<comment type="caution">
    <text evidence="1">The sequence shown here is derived from an EMBL/GenBank/DDBJ whole genome shotgun (WGS) entry which is preliminary data.</text>
</comment>
<evidence type="ECO:0000313" key="2">
    <source>
        <dbReference type="Proteomes" id="UP001159428"/>
    </source>
</evidence>
<dbReference type="EMBL" id="CALNXJ010000139">
    <property type="protein sequence ID" value="CAH3166640.1"/>
    <property type="molecule type" value="Genomic_DNA"/>
</dbReference>
<keyword evidence="2" id="KW-1185">Reference proteome</keyword>
<reference evidence="1 2" key="1">
    <citation type="submission" date="2022-05" db="EMBL/GenBank/DDBJ databases">
        <authorList>
            <consortium name="Genoscope - CEA"/>
            <person name="William W."/>
        </authorList>
    </citation>
    <scope>NUCLEOTIDE SEQUENCE [LARGE SCALE GENOMIC DNA]</scope>
</reference>
<evidence type="ECO:0000313" key="1">
    <source>
        <dbReference type="EMBL" id="CAH3166640.1"/>
    </source>
</evidence>
<sequence length="159" mass="18061">MFGRIVEARGTTVFGIKGENVFCQLTDIPDNLPIDWMHCVCKGILKRHAAIQMVVQSSVCCRFKQFAIGISHELDNMFLSIKVPHDFTRKPCSIAELKHWKASEFHLFALFAGLPYPQYAVLSEEFGTDHFYHFALYCSSFPALSSYFQTLCRGGLITL</sequence>
<accession>A0AAU9Y3M4</accession>
<organism evidence="1 2">
    <name type="scientific">Pocillopora meandrina</name>
    <dbReference type="NCBI Taxonomy" id="46732"/>
    <lineage>
        <taxon>Eukaryota</taxon>
        <taxon>Metazoa</taxon>
        <taxon>Cnidaria</taxon>
        <taxon>Anthozoa</taxon>
        <taxon>Hexacorallia</taxon>
        <taxon>Scleractinia</taxon>
        <taxon>Astrocoeniina</taxon>
        <taxon>Pocilloporidae</taxon>
        <taxon>Pocillopora</taxon>
    </lineage>
</organism>
<dbReference type="Proteomes" id="UP001159428">
    <property type="component" value="Unassembled WGS sequence"/>
</dbReference>
<dbReference type="AlphaFoldDB" id="A0AAU9Y3M4"/>
<name>A0AAU9Y3M4_9CNID</name>